<feature type="compositionally biased region" description="Low complexity" evidence="1">
    <location>
        <begin position="21"/>
        <end position="31"/>
    </location>
</feature>
<keyword evidence="3" id="KW-1185">Reference proteome</keyword>
<protein>
    <submittedName>
        <fullName evidence="2">Uncharacterized protein</fullName>
    </submittedName>
</protein>
<feature type="region of interest" description="Disordered" evidence="1">
    <location>
        <begin position="1"/>
        <end position="31"/>
    </location>
</feature>
<proteinExistence type="predicted"/>
<reference evidence="2" key="1">
    <citation type="journal article" date="2023" name="IMA Fungus">
        <title>Comparative genomic study of the Penicillium genus elucidates a diverse pangenome and 15 lateral gene transfer events.</title>
        <authorList>
            <person name="Petersen C."/>
            <person name="Sorensen T."/>
            <person name="Nielsen M.R."/>
            <person name="Sondergaard T.E."/>
            <person name="Sorensen J.L."/>
            <person name="Fitzpatrick D.A."/>
            <person name="Frisvad J.C."/>
            <person name="Nielsen K.L."/>
        </authorList>
    </citation>
    <scope>NUCLEOTIDE SEQUENCE</scope>
    <source>
        <strain evidence="2">IBT 15450</strain>
    </source>
</reference>
<evidence type="ECO:0000256" key="1">
    <source>
        <dbReference type="SAM" id="MobiDB-lite"/>
    </source>
</evidence>
<accession>A0AAD6IAY3</accession>
<dbReference type="Proteomes" id="UP001219568">
    <property type="component" value="Unassembled WGS sequence"/>
</dbReference>
<gene>
    <name evidence="2" type="ORF">N7460_007240</name>
</gene>
<sequence>MNDNTPAVVAPDNIDGNNEETTATATAPASASTNDGKLLLTVIKYDSGTAKLLPGGKLAPTPSQLATSALGIIRAHLSKDGYLEKADSNKPFCTKDGIEVTDNITFDHYIEENPKANTENEDRNLTKHNIYILTKERETKKLDPKAEAFINKPIDLSNAAKVDFATASTGAPLTSSFTNSSWAAKAGGSIMLVTSFP</sequence>
<dbReference type="EMBL" id="JAQJZL010000006">
    <property type="protein sequence ID" value="KAJ6039208.1"/>
    <property type="molecule type" value="Genomic_DNA"/>
</dbReference>
<evidence type="ECO:0000313" key="3">
    <source>
        <dbReference type="Proteomes" id="UP001219568"/>
    </source>
</evidence>
<name>A0AAD6IAY3_PENCN</name>
<reference evidence="2" key="2">
    <citation type="submission" date="2023-01" db="EMBL/GenBank/DDBJ databases">
        <authorList>
            <person name="Petersen C."/>
        </authorList>
    </citation>
    <scope>NUCLEOTIDE SEQUENCE</scope>
    <source>
        <strain evidence="2">IBT 15450</strain>
    </source>
</reference>
<comment type="caution">
    <text evidence="2">The sequence shown here is derived from an EMBL/GenBank/DDBJ whole genome shotgun (WGS) entry which is preliminary data.</text>
</comment>
<dbReference type="AlphaFoldDB" id="A0AAD6IAY3"/>
<evidence type="ECO:0000313" key="2">
    <source>
        <dbReference type="EMBL" id="KAJ6039208.1"/>
    </source>
</evidence>
<organism evidence="2 3">
    <name type="scientific">Penicillium canescens</name>
    <dbReference type="NCBI Taxonomy" id="5083"/>
    <lineage>
        <taxon>Eukaryota</taxon>
        <taxon>Fungi</taxon>
        <taxon>Dikarya</taxon>
        <taxon>Ascomycota</taxon>
        <taxon>Pezizomycotina</taxon>
        <taxon>Eurotiomycetes</taxon>
        <taxon>Eurotiomycetidae</taxon>
        <taxon>Eurotiales</taxon>
        <taxon>Aspergillaceae</taxon>
        <taxon>Penicillium</taxon>
    </lineage>
</organism>